<dbReference type="RefSeq" id="WP_122914502.1">
    <property type="nucleotide sequence ID" value="NZ_RHHT01000038.1"/>
</dbReference>
<name>A0A3M8CLM5_9BACL</name>
<dbReference type="AlphaFoldDB" id="A0A3M8CLM5"/>
<keyword evidence="4" id="KW-0378">Hydrolase</keyword>
<dbReference type="PANTHER" id="PTHR40446:SF2">
    <property type="entry name" value="N-ACETYLGLUCOSAMINE-1-PHOSPHODIESTER ALPHA-N-ACETYLGLUCOSAMINIDASE"/>
    <property type="match status" value="1"/>
</dbReference>
<dbReference type="InterPro" id="IPR018711">
    <property type="entry name" value="NAGPA"/>
</dbReference>
<dbReference type="Proteomes" id="UP000281915">
    <property type="component" value="Unassembled WGS sequence"/>
</dbReference>
<evidence type="ECO:0000313" key="4">
    <source>
        <dbReference type="EMBL" id="RNB76499.1"/>
    </source>
</evidence>
<feature type="signal peptide" evidence="2">
    <location>
        <begin position="1"/>
        <end position="27"/>
    </location>
</feature>
<keyword evidence="4" id="KW-0326">Glycosidase</keyword>
<reference evidence="4 5" key="1">
    <citation type="submission" date="2018-10" db="EMBL/GenBank/DDBJ databases">
        <title>Phylogenomics of Brevibacillus.</title>
        <authorList>
            <person name="Dunlap C."/>
        </authorList>
    </citation>
    <scope>NUCLEOTIDE SEQUENCE [LARGE SCALE GENOMIC DNA]</scope>
    <source>
        <strain evidence="4 5">JCM 15085</strain>
    </source>
</reference>
<evidence type="ECO:0000313" key="5">
    <source>
        <dbReference type="Proteomes" id="UP000281915"/>
    </source>
</evidence>
<gene>
    <name evidence="4" type="ORF">EDM58_17730</name>
</gene>
<feature type="chain" id="PRO_5038391774" evidence="2">
    <location>
        <begin position="28"/>
        <end position="359"/>
    </location>
</feature>
<keyword evidence="1" id="KW-0175">Coiled coil</keyword>
<dbReference type="GO" id="GO:0016798">
    <property type="term" value="F:hydrolase activity, acting on glycosyl bonds"/>
    <property type="evidence" value="ECO:0007669"/>
    <property type="project" value="UniProtKB-KW"/>
</dbReference>
<evidence type="ECO:0000259" key="3">
    <source>
        <dbReference type="Pfam" id="PF09992"/>
    </source>
</evidence>
<protein>
    <submittedName>
        <fullName evidence="4">Phosphodiester glycosidase family protein</fullName>
    </submittedName>
</protein>
<comment type="caution">
    <text evidence="4">The sequence shown here is derived from an EMBL/GenBank/DDBJ whole genome shotgun (WGS) entry which is preliminary data.</text>
</comment>
<dbReference type="Pfam" id="PF09992">
    <property type="entry name" value="NAGPA"/>
    <property type="match status" value="1"/>
</dbReference>
<dbReference type="PANTHER" id="PTHR40446">
    <property type="entry name" value="N-ACETYLGLUCOSAMINE-1-PHOSPHODIESTER ALPHA-N-ACETYLGLUCOSAMINIDASE"/>
    <property type="match status" value="1"/>
</dbReference>
<accession>A0A3M8CLM5</accession>
<keyword evidence="2" id="KW-0732">Signal</keyword>
<sequence>MRPVLGKVNRFFAFLLAPALGFLVAFSQTNPVEKLSFEGLALPVQQPHEQVSMLQEKLDETKEKLAGTELALQAIREAAEKEKQDYEQQNQKLDTLLAASISQTKQSEDVLDTILSNMLGKPIGQHFGANSTVKVYSLTEAGYRGYMAKVRLKDPNALKMVLANNSVKSKGETTSKAGKRMNAVLAVNAGGFRTDNDGYLVPLGITVVDGKIRTFSNDQNLSFVGFNKKGHLVGTKITTQEQITQQGILQGASFLPRLLENGKRLPIPRQWANSRQPRTLIGHFDNGDLLVIVIDGRREGWSKGVTLEEAQKKLQEFHVVDAYNLDGGGSSAFYYNGKLLNKPSGGRERPVVSNLVILP</sequence>
<organism evidence="4 5">
    <name type="scientific">Brevibacillus panacihumi</name>
    <dbReference type="NCBI Taxonomy" id="497735"/>
    <lineage>
        <taxon>Bacteria</taxon>
        <taxon>Bacillati</taxon>
        <taxon>Bacillota</taxon>
        <taxon>Bacilli</taxon>
        <taxon>Bacillales</taxon>
        <taxon>Paenibacillaceae</taxon>
        <taxon>Brevibacillus</taxon>
    </lineage>
</organism>
<evidence type="ECO:0000256" key="2">
    <source>
        <dbReference type="SAM" id="SignalP"/>
    </source>
</evidence>
<proteinExistence type="predicted"/>
<dbReference type="EMBL" id="RHHT01000038">
    <property type="protein sequence ID" value="RNB76499.1"/>
    <property type="molecule type" value="Genomic_DNA"/>
</dbReference>
<feature type="domain" description="Phosphodiester glycosidase" evidence="3">
    <location>
        <begin position="182"/>
        <end position="357"/>
    </location>
</feature>
<feature type="coiled-coil region" evidence="1">
    <location>
        <begin position="51"/>
        <end position="99"/>
    </location>
</feature>
<evidence type="ECO:0000256" key="1">
    <source>
        <dbReference type="SAM" id="Coils"/>
    </source>
</evidence>